<dbReference type="InterPro" id="IPR050572">
    <property type="entry name" value="Fe-S_Ferredoxin"/>
</dbReference>
<keyword evidence="4" id="KW-0411">Iron-sulfur</keyword>
<dbReference type="PANTHER" id="PTHR43687:SF2">
    <property type="entry name" value="FERREDOXIN 3"/>
    <property type="match status" value="1"/>
</dbReference>
<dbReference type="Proteomes" id="UP000053695">
    <property type="component" value="Unassembled WGS sequence"/>
</dbReference>
<comment type="caution">
    <text evidence="6">The sequence shown here is derived from an EMBL/GenBank/DDBJ whole genome shotgun (WGS) entry which is preliminary data.</text>
</comment>
<feature type="domain" description="4Fe-4S ferredoxin-type" evidence="5">
    <location>
        <begin position="74"/>
        <end position="103"/>
    </location>
</feature>
<evidence type="ECO:0000313" key="7">
    <source>
        <dbReference type="Proteomes" id="UP000053695"/>
    </source>
</evidence>
<dbReference type="Gene3D" id="3.30.70.20">
    <property type="match status" value="1"/>
</dbReference>
<dbReference type="STRING" id="1069083.GCA_000371805_00324"/>
<reference evidence="6 7" key="1">
    <citation type="journal article" date="2013" name="Genome Announc.">
        <title>Draft Genome Sequence of a Highly Flagellated, Fast-Swimming Archaeon, Methanocaldococcus villosus Strain KIN24-T80 (DSM 22612).</title>
        <authorList>
            <person name="Thennarasu S."/>
            <person name="Polireddy D."/>
            <person name="Antony A."/>
            <person name="Yada M.R."/>
            <person name="Algarawi S."/>
            <person name="Sivakumar N."/>
        </authorList>
    </citation>
    <scope>NUCLEOTIDE SEQUENCE [LARGE SCALE GENOMIC DNA]</scope>
    <source>
        <strain evidence="6 7">KIN24-T80</strain>
    </source>
</reference>
<dbReference type="InterPro" id="IPR017896">
    <property type="entry name" value="4Fe4S_Fe-S-bd"/>
</dbReference>
<dbReference type="PROSITE" id="PS00198">
    <property type="entry name" value="4FE4S_FER_1"/>
    <property type="match status" value="1"/>
</dbReference>
<evidence type="ECO:0000313" key="6">
    <source>
        <dbReference type="EMBL" id="ENN96557.1"/>
    </source>
</evidence>
<evidence type="ECO:0000256" key="2">
    <source>
        <dbReference type="ARBA" id="ARBA00022723"/>
    </source>
</evidence>
<dbReference type="InterPro" id="IPR017900">
    <property type="entry name" value="4Fe4S_Fe_S_CS"/>
</dbReference>
<gene>
    <name evidence="6" type="ORF">J422_01645</name>
</gene>
<accession>N6VZN4</accession>
<dbReference type="RefSeq" id="WP_004590019.1">
    <property type="nucleotide sequence ID" value="NZ_APMM01000012.1"/>
</dbReference>
<dbReference type="PATRIC" id="fig|1069083.5.peg.324"/>
<sequence length="137" mass="16548">MEKEKEVLKKVREFMILNLEIKKLLKELNFEDIYEEYERVTKILRKPNIELYRRLYNAVLELEYNGKKRKEIPWFPRIDYDKCKNCKKCVEFCPRGVYDIEDGKVKVKYPYNCIVNCNACAEMCCDNKAIIFPNKTI</sequence>
<dbReference type="GO" id="GO:0051539">
    <property type="term" value="F:4 iron, 4 sulfur cluster binding"/>
    <property type="evidence" value="ECO:0007669"/>
    <property type="project" value="UniProtKB-KW"/>
</dbReference>
<evidence type="ECO:0000256" key="3">
    <source>
        <dbReference type="ARBA" id="ARBA00023004"/>
    </source>
</evidence>
<proteinExistence type="predicted"/>
<evidence type="ECO:0000256" key="1">
    <source>
        <dbReference type="ARBA" id="ARBA00022485"/>
    </source>
</evidence>
<dbReference type="PANTHER" id="PTHR43687">
    <property type="entry name" value="ADENYLYLSULFATE REDUCTASE, BETA SUBUNIT"/>
    <property type="match status" value="1"/>
</dbReference>
<keyword evidence="1" id="KW-0004">4Fe-4S</keyword>
<keyword evidence="2" id="KW-0479">Metal-binding</keyword>
<dbReference type="OrthoDB" id="23833at2157"/>
<keyword evidence="3" id="KW-0408">Iron</keyword>
<name>N6VZN4_9EURY</name>
<dbReference type="Pfam" id="PF12837">
    <property type="entry name" value="Fer4_6"/>
    <property type="match status" value="1"/>
</dbReference>
<dbReference type="AlphaFoldDB" id="N6VZN4"/>
<protein>
    <submittedName>
        <fullName evidence="6">4Fe-4S ferredoxin iron-sulfur binding domain protein</fullName>
    </submittedName>
</protein>
<evidence type="ECO:0000259" key="5">
    <source>
        <dbReference type="PROSITE" id="PS51379"/>
    </source>
</evidence>
<dbReference type="PROSITE" id="PS51379">
    <property type="entry name" value="4FE4S_FER_2"/>
    <property type="match status" value="1"/>
</dbReference>
<dbReference type="EMBL" id="APMM01000012">
    <property type="protein sequence ID" value="ENN96557.1"/>
    <property type="molecule type" value="Genomic_DNA"/>
</dbReference>
<dbReference type="SUPFAM" id="SSF54862">
    <property type="entry name" value="4Fe-4S ferredoxins"/>
    <property type="match status" value="1"/>
</dbReference>
<dbReference type="GO" id="GO:0016491">
    <property type="term" value="F:oxidoreductase activity"/>
    <property type="evidence" value="ECO:0007669"/>
    <property type="project" value="UniProtKB-ARBA"/>
</dbReference>
<organism evidence="6 7">
    <name type="scientific">Methanocaldococcus villosus KIN24-T80</name>
    <dbReference type="NCBI Taxonomy" id="1069083"/>
    <lineage>
        <taxon>Archaea</taxon>
        <taxon>Methanobacteriati</taxon>
        <taxon>Methanobacteriota</taxon>
        <taxon>Methanomada group</taxon>
        <taxon>Methanococci</taxon>
        <taxon>Methanococcales</taxon>
        <taxon>Methanocaldococcaceae</taxon>
        <taxon>Methanocaldococcus</taxon>
    </lineage>
</organism>
<keyword evidence="7" id="KW-1185">Reference proteome</keyword>
<evidence type="ECO:0000256" key="4">
    <source>
        <dbReference type="ARBA" id="ARBA00023014"/>
    </source>
</evidence>
<dbReference type="GO" id="GO:0046872">
    <property type="term" value="F:metal ion binding"/>
    <property type="evidence" value="ECO:0007669"/>
    <property type="project" value="UniProtKB-KW"/>
</dbReference>